<name>A0ABV7FSJ1_9ALTE</name>
<reference evidence="2" key="1">
    <citation type="journal article" date="2019" name="Int. J. Syst. Evol. Microbiol.">
        <title>The Global Catalogue of Microorganisms (GCM) 10K type strain sequencing project: providing services to taxonomists for standard genome sequencing and annotation.</title>
        <authorList>
            <consortium name="The Broad Institute Genomics Platform"/>
            <consortium name="The Broad Institute Genome Sequencing Center for Infectious Disease"/>
            <person name="Wu L."/>
            <person name="Ma J."/>
        </authorList>
    </citation>
    <scope>NUCLEOTIDE SEQUENCE [LARGE SCALE GENOMIC DNA]</scope>
    <source>
        <strain evidence="2">KCTC 52473</strain>
    </source>
</reference>
<accession>A0ABV7FSJ1</accession>
<dbReference type="Proteomes" id="UP001595478">
    <property type="component" value="Unassembled WGS sequence"/>
</dbReference>
<organism evidence="1 2">
    <name type="scientific">Agaribacter flavus</name>
    <dbReference type="NCBI Taxonomy" id="1902781"/>
    <lineage>
        <taxon>Bacteria</taxon>
        <taxon>Pseudomonadati</taxon>
        <taxon>Pseudomonadota</taxon>
        <taxon>Gammaproteobacteria</taxon>
        <taxon>Alteromonadales</taxon>
        <taxon>Alteromonadaceae</taxon>
        <taxon>Agaribacter</taxon>
    </lineage>
</organism>
<dbReference type="EMBL" id="JBHRSW010000022">
    <property type="protein sequence ID" value="MFC3122431.1"/>
    <property type="molecule type" value="Genomic_DNA"/>
</dbReference>
<evidence type="ECO:0000313" key="2">
    <source>
        <dbReference type="Proteomes" id="UP001595478"/>
    </source>
</evidence>
<evidence type="ECO:0000313" key="1">
    <source>
        <dbReference type="EMBL" id="MFC3122431.1"/>
    </source>
</evidence>
<proteinExistence type="predicted"/>
<comment type="caution">
    <text evidence="1">The sequence shown here is derived from an EMBL/GenBank/DDBJ whole genome shotgun (WGS) entry which is preliminary data.</text>
</comment>
<sequence length="92" mass="10923">MNETIGDLIMEREDVFAVARSKPAIWKEKYYLVICAYKEKVFAADWTDEEKSTIQRWKWWTLDEMKSQNVDTFKPETIPDLMATILEKQKSA</sequence>
<keyword evidence="2" id="KW-1185">Reference proteome</keyword>
<evidence type="ECO:0008006" key="3">
    <source>
        <dbReference type="Google" id="ProtNLM"/>
    </source>
</evidence>
<dbReference type="RefSeq" id="WP_376920564.1">
    <property type="nucleotide sequence ID" value="NZ_JBHRSW010000022.1"/>
</dbReference>
<gene>
    <name evidence="1" type="ORF">ACFOHL_12445</name>
</gene>
<protein>
    <recommendedName>
        <fullName evidence="3">Nudix hydrolase domain-containing protein</fullName>
    </recommendedName>
</protein>